<dbReference type="RefSeq" id="WP_154549544.1">
    <property type="nucleotide sequence ID" value="NZ_VUMX01000052.1"/>
</dbReference>
<protein>
    <recommendedName>
        <fullName evidence="4">ABC transporter permease</fullName>
    </recommendedName>
</protein>
<dbReference type="OrthoDB" id="5137249at2"/>
<organism evidence="2 3">
    <name type="scientific">Lactobacillus porci</name>
    <dbReference type="NCBI Taxonomy" id="2012477"/>
    <lineage>
        <taxon>Bacteria</taxon>
        <taxon>Bacillati</taxon>
        <taxon>Bacillota</taxon>
        <taxon>Bacilli</taxon>
        <taxon>Lactobacillales</taxon>
        <taxon>Lactobacillaceae</taxon>
        <taxon>Lactobacillus</taxon>
    </lineage>
</organism>
<keyword evidence="3" id="KW-1185">Reference proteome</keyword>
<keyword evidence="1" id="KW-1133">Transmembrane helix</keyword>
<comment type="caution">
    <text evidence="2">The sequence shown here is derived from an EMBL/GenBank/DDBJ whole genome shotgun (WGS) entry which is preliminary data.</text>
</comment>
<name>A0A6A8MGM9_9LACO</name>
<dbReference type="AlphaFoldDB" id="A0A6A8MGM9"/>
<sequence length="133" mass="14826">MRKKKYWKNVFLAFAESKGRFLSIACLLMIGAMALVGLKATAPNIEQAGQEYVRQSRLADLFVISDYGFSKEDESELRAVKGAKANLPVFPTRRSRTAARRCACFPCRLPAASFSWCKGKSRLKRASLPCQAT</sequence>
<feature type="transmembrane region" description="Helical" evidence="1">
    <location>
        <begin position="21"/>
        <end position="38"/>
    </location>
</feature>
<gene>
    <name evidence="2" type="ORF">FYJ62_10100</name>
</gene>
<evidence type="ECO:0000256" key="1">
    <source>
        <dbReference type="SAM" id="Phobius"/>
    </source>
</evidence>
<keyword evidence="1" id="KW-0812">Transmembrane</keyword>
<accession>A0A6A8MGM9</accession>
<evidence type="ECO:0000313" key="3">
    <source>
        <dbReference type="Proteomes" id="UP000438120"/>
    </source>
</evidence>
<dbReference type="EMBL" id="VUMX01000052">
    <property type="protein sequence ID" value="MST87945.1"/>
    <property type="molecule type" value="Genomic_DNA"/>
</dbReference>
<keyword evidence="1" id="KW-0472">Membrane</keyword>
<dbReference type="Proteomes" id="UP000438120">
    <property type="component" value="Unassembled WGS sequence"/>
</dbReference>
<proteinExistence type="predicted"/>
<evidence type="ECO:0000313" key="2">
    <source>
        <dbReference type="EMBL" id="MST87945.1"/>
    </source>
</evidence>
<reference evidence="2 3" key="1">
    <citation type="submission" date="2019-08" db="EMBL/GenBank/DDBJ databases">
        <title>In-depth cultivation of the pig gut microbiome towards novel bacterial diversity and tailored functional studies.</title>
        <authorList>
            <person name="Wylensek D."/>
            <person name="Hitch T.C.A."/>
            <person name="Clavel T."/>
        </authorList>
    </citation>
    <scope>NUCLEOTIDE SEQUENCE [LARGE SCALE GENOMIC DNA]</scope>
    <source>
        <strain evidence="2 3">Bifido-178-WT-2B</strain>
    </source>
</reference>
<evidence type="ECO:0008006" key="4">
    <source>
        <dbReference type="Google" id="ProtNLM"/>
    </source>
</evidence>